<comment type="caution">
    <text evidence="5">The sequence shown here is derived from an EMBL/GenBank/DDBJ whole genome shotgun (WGS) entry which is preliminary data.</text>
</comment>
<dbReference type="PANTHER" id="PTHR32305">
    <property type="match status" value="1"/>
</dbReference>
<evidence type="ECO:0000256" key="2">
    <source>
        <dbReference type="SAM" id="MobiDB-lite"/>
    </source>
</evidence>
<evidence type="ECO:0000313" key="6">
    <source>
        <dbReference type="Proteomes" id="UP000219286"/>
    </source>
</evidence>
<dbReference type="Pfam" id="PF25023">
    <property type="entry name" value="TEN_YD-shell"/>
    <property type="match status" value="1"/>
</dbReference>
<feature type="region of interest" description="Disordered" evidence="2">
    <location>
        <begin position="1"/>
        <end position="25"/>
    </location>
</feature>
<dbReference type="EMBL" id="LFMI01000031">
    <property type="protein sequence ID" value="OTA00080.1"/>
    <property type="molecule type" value="Genomic_DNA"/>
</dbReference>
<reference evidence="5 6" key="1">
    <citation type="journal article" date="2015" name="Genome Announc.">
        <title>Genome sequence and annotation of Trichoderma parareesei, the ancestor of the cellulase producer Trichoderma reesei.</title>
        <authorList>
            <person name="Yang D."/>
            <person name="Pomraning K."/>
            <person name="Kopchinskiy A."/>
            <person name="Karimi Aghcheh R."/>
            <person name="Atanasova L."/>
            <person name="Chenthamara K."/>
            <person name="Baker S.E."/>
            <person name="Zhang R."/>
            <person name="Shen Q."/>
            <person name="Freitag M."/>
            <person name="Kubicek C.P."/>
            <person name="Druzhinina I.S."/>
        </authorList>
    </citation>
    <scope>NUCLEOTIDE SEQUENCE [LARGE SCALE GENOMIC DNA]</scope>
    <source>
        <strain evidence="5 6">CBS 125925</strain>
    </source>
</reference>
<keyword evidence="6" id="KW-1185">Reference proteome</keyword>
<evidence type="ECO:0000259" key="4">
    <source>
        <dbReference type="Pfam" id="PF25023"/>
    </source>
</evidence>
<dbReference type="InterPro" id="IPR006530">
    <property type="entry name" value="YD"/>
</dbReference>
<organism evidence="5 6">
    <name type="scientific">Trichoderma parareesei</name>
    <name type="common">Filamentous fungus</name>
    <dbReference type="NCBI Taxonomy" id="858221"/>
    <lineage>
        <taxon>Eukaryota</taxon>
        <taxon>Fungi</taxon>
        <taxon>Dikarya</taxon>
        <taxon>Ascomycota</taxon>
        <taxon>Pezizomycotina</taxon>
        <taxon>Sordariomycetes</taxon>
        <taxon>Hypocreomycetidae</taxon>
        <taxon>Hypocreales</taxon>
        <taxon>Hypocreaceae</taxon>
        <taxon>Trichoderma</taxon>
    </lineage>
</organism>
<protein>
    <recommendedName>
        <fullName evidence="4">Teneurin-like YD-shell domain-containing protein</fullName>
    </recommendedName>
</protein>
<proteinExistence type="predicted"/>
<dbReference type="NCBIfam" id="TIGR03696">
    <property type="entry name" value="Rhs_assc_core"/>
    <property type="match status" value="1"/>
</dbReference>
<dbReference type="Proteomes" id="UP000219286">
    <property type="component" value="Unassembled WGS sequence"/>
</dbReference>
<keyword evidence="1" id="KW-0677">Repeat</keyword>
<dbReference type="AlphaFoldDB" id="A0A2H2Z8M6"/>
<evidence type="ECO:0000256" key="1">
    <source>
        <dbReference type="ARBA" id="ARBA00022737"/>
    </source>
</evidence>
<dbReference type="OrthoDB" id="442731at2759"/>
<evidence type="ECO:0000313" key="5">
    <source>
        <dbReference type="EMBL" id="OTA00080.1"/>
    </source>
</evidence>
<accession>A0A2H2Z8M6</accession>
<dbReference type="InterPro" id="IPR056823">
    <property type="entry name" value="TEN-like_YD-shell"/>
</dbReference>
<feature type="transmembrane region" description="Helical" evidence="3">
    <location>
        <begin position="749"/>
        <end position="774"/>
    </location>
</feature>
<dbReference type="InterPro" id="IPR050708">
    <property type="entry name" value="T6SS_VgrG/RHS"/>
</dbReference>
<dbReference type="InterPro" id="IPR022385">
    <property type="entry name" value="Rhs_assc_core"/>
</dbReference>
<dbReference type="Gene3D" id="2.180.10.10">
    <property type="entry name" value="RHS repeat-associated core"/>
    <property type="match status" value="2"/>
</dbReference>
<keyword evidence="3" id="KW-1133">Transmembrane helix</keyword>
<evidence type="ECO:0000256" key="3">
    <source>
        <dbReference type="SAM" id="Phobius"/>
    </source>
</evidence>
<keyword evidence="3" id="KW-0472">Membrane</keyword>
<keyword evidence="3" id="KW-0812">Transmembrane</keyword>
<feature type="domain" description="Teneurin-like YD-shell" evidence="4">
    <location>
        <begin position="140"/>
        <end position="704"/>
    </location>
</feature>
<dbReference type="PANTHER" id="PTHR32305:SF15">
    <property type="entry name" value="PROTEIN RHSA-RELATED"/>
    <property type="match status" value="1"/>
</dbReference>
<name>A0A2H2Z8M6_TRIPA</name>
<sequence>MERICQVQQQDDDGKWDASNSGISSSSYTGTFRPVKEYTYNAQGQKILVVDIDWLRTSSDDMDASPTEQRSSSQLEYDDWGQIYKSTDTETGVVRLSVTDQIALTRTVGIQGEGQTRTTLSLAGVPTRVEVVLKNGTPYSQMQYRYDGLGRLVEDEDALGGTTKYESDAFDRVCKMTWPNGRVVEVQYASQSAAALPTSVRINGISIGGQTFDGLDRLVQNTVGGRAIGQAYQSSSVDPTQITTQKGDIFALNYEPGLPHRLAKSTGPGGTDEFSYDPSTGASMELKAPASIQDREYSPSGLLTTEQTRFQSEAALYVTNAIYSMKGKLQVYMDVHGREHSHEYDAAGRLSNLTLGTLKLAYSYGPGNRVVGTTVTDSGHDISVSTVLTFDDFGRELERAVNQQGQLLYRLSQSYERTGIVTSRHLEGGGEGKTLRDESFEYDVHSRLTKFTCTADEAQMPTDEKEHPIQQQQFDLDDLDNIRSVTTTFSDGSQDLATYVYDNEDDAFQLTQLTHTHPDFPSQTNLAYNANGCLTRDEEGKTLDYDSHSRLNSVSDGSGRVMSQYNHDAAGRLIRQSIPGQPDTRLFYRGDQLIGIVSGDAQTSFLADHLGYWGQVSKTDSNNNEAEAQLWVADGHGSILSRTGPDQKTLLQQSYTPYGHSPLLSTGTAIAFNGQYRDPVTGWYHLGNSYRTHNPVLRRFHVPDPGSPFSTGEINPYAYCAGDPINRIDPSGRFSFFGLQFDWGDFLKFVVGFVVSILVGVLTVGAGTAIAVGVDIAADVATDMAISPLADLAAGRKPSWKSVAMDALNGLFDGVLGELGGSLLSAGFKAATKFKTAIGRAGSYTVNDFVEHSSGKTLKEVVKEDFQTEVVSNVVEGLLEIDPFPETSGESHAGPSRSLSDPIRPALLDRGFSVHPEYRRGSGPRSQGAVRSSVAQILNRPLQFAFGPAGSSQGKGQTTGSGALEALEKKRRMYDTLRDTIRRQAGGGSGTGGM</sequence>
<dbReference type="NCBIfam" id="TIGR01643">
    <property type="entry name" value="YD_repeat_2x"/>
    <property type="match status" value="2"/>
</dbReference>
<gene>
    <name evidence="5" type="ORF">A9Z42_0037410</name>
</gene>